<evidence type="ECO:0000313" key="3">
    <source>
        <dbReference type="Proteomes" id="UP000828390"/>
    </source>
</evidence>
<dbReference type="Proteomes" id="UP000828390">
    <property type="component" value="Unassembled WGS sequence"/>
</dbReference>
<evidence type="ECO:0000256" key="1">
    <source>
        <dbReference type="SAM" id="Phobius"/>
    </source>
</evidence>
<dbReference type="EMBL" id="JAIWYP010000010">
    <property type="protein sequence ID" value="KAH3753708.1"/>
    <property type="molecule type" value="Genomic_DNA"/>
</dbReference>
<reference evidence="2" key="1">
    <citation type="journal article" date="2019" name="bioRxiv">
        <title>The Genome of the Zebra Mussel, Dreissena polymorpha: A Resource for Invasive Species Research.</title>
        <authorList>
            <person name="McCartney M.A."/>
            <person name="Auch B."/>
            <person name="Kono T."/>
            <person name="Mallez S."/>
            <person name="Zhang Y."/>
            <person name="Obille A."/>
            <person name="Becker A."/>
            <person name="Abrahante J.E."/>
            <person name="Garbe J."/>
            <person name="Badalamenti J.P."/>
            <person name="Herman A."/>
            <person name="Mangelson H."/>
            <person name="Liachko I."/>
            <person name="Sullivan S."/>
            <person name="Sone E.D."/>
            <person name="Koren S."/>
            <person name="Silverstein K.A.T."/>
            <person name="Beckman K.B."/>
            <person name="Gohl D.M."/>
        </authorList>
    </citation>
    <scope>NUCLEOTIDE SEQUENCE</scope>
    <source>
        <strain evidence="2">Duluth1</strain>
        <tissue evidence="2">Whole animal</tissue>
    </source>
</reference>
<evidence type="ECO:0000313" key="2">
    <source>
        <dbReference type="EMBL" id="KAH3753708.1"/>
    </source>
</evidence>
<keyword evidence="1" id="KW-1133">Transmembrane helix</keyword>
<proteinExistence type="predicted"/>
<name>A0A9D4DRG3_DREPO</name>
<keyword evidence="1" id="KW-0472">Membrane</keyword>
<protein>
    <submittedName>
        <fullName evidence="2">Uncharacterized protein</fullName>
    </submittedName>
</protein>
<gene>
    <name evidence="2" type="ORF">DPMN_188351</name>
</gene>
<organism evidence="2 3">
    <name type="scientific">Dreissena polymorpha</name>
    <name type="common">Zebra mussel</name>
    <name type="synonym">Mytilus polymorpha</name>
    <dbReference type="NCBI Taxonomy" id="45954"/>
    <lineage>
        <taxon>Eukaryota</taxon>
        <taxon>Metazoa</taxon>
        <taxon>Spiralia</taxon>
        <taxon>Lophotrochozoa</taxon>
        <taxon>Mollusca</taxon>
        <taxon>Bivalvia</taxon>
        <taxon>Autobranchia</taxon>
        <taxon>Heteroconchia</taxon>
        <taxon>Euheterodonta</taxon>
        <taxon>Imparidentia</taxon>
        <taxon>Neoheterodontei</taxon>
        <taxon>Myida</taxon>
        <taxon>Dreissenoidea</taxon>
        <taxon>Dreissenidae</taxon>
        <taxon>Dreissena</taxon>
    </lineage>
</organism>
<feature type="transmembrane region" description="Helical" evidence="1">
    <location>
        <begin position="42"/>
        <end position="58"/>
    </location>
</feature>
<feature type="transmembrane region" description="Helical" evidence="1">
    <location>
        <begin position="7"/>
        <end position="30"/>
    </location>
</feature>
<reference evidence="2" key="2">
    <citation type="submission" date="2020-11" db="EMBL/GenBank/DDBJ databases">
        <authorList>
            <person name="McCartney M.A."/>
            <person name="Auch B."/>
            <person name="Kono T."/>
            <person name="Mallez S."/>
            <person name="Becker A."/>
            <person name="Gohl D.M."/>
            <person name="Silverstein K.A.T."/>
            <person name="Koren S."/>
            <person name="Bechman K.B."/>
            <person name="Herman A."/>
            <person name="Abrahante J.E."/>
            <person name="Garbe J."/>
        </authorList>
    </citation>
    <scope>NUCLEOTIDE SEQUENCE</scope>
    <source>
        <strain evidence="2">Duluth1</strain>
        <tissue evidence="2">Whole animal</tissue>
    </source>
</reference>
<dbReference type="AlphaFoldDB" id="A0A9D4DRG3"/>
<comment type="caution">
    <text evidence="2">The sequence shown here is derived from an EMBL/GenBank/DDBJ whole genome shotgun (WGS) entry which is preliminary data.</text>
</comment>
<accession>A0A9D4DRG3</accession>
<sequence>MFYKQPLSFQICIAIVTLAAAANFIAALVIHHRQEASSLRPLVTLAVAIVTCLGVWLVKSKCGRQIQRLTMRLRQIFNKKVMKVFNM</sequence>
<keyword evidence="1" id="KW-0812">Transmembrane</keyword>
<keyword evidence="3" id="KW-1185">Reference proteome</keyword>